<dbReference type="PANTHER" id="PTHR10359:SF19">
    <property type="entry name" value="DNA REPAIR GLYCOSYLASE MJ1434-RELATED"/>
    <property type="match status" value="1"/>
</dbReference>
<gene>
    <name evidence="6" type="ORF">EF384_04405</name>
</gene>
<keyword evidence="2" id="KW-0479">Metal-binding</keyword>
<dbReference type="PANTHER" id="PTHR10359">
    <property type="entry name" value="A/G-SPECIFIC ADENINE GLYCOSYLASE/ENDONUCLEASE III"/>
    <property type="match status" value="1"/>
</dbReference>
<dbReference type="Proteomes" id="UP000273977">
    <property type="component" value="Unassembled WGS sequence"/>
</dbReference>
<reference evidence="6 7" key="1">
    <citation type="submission" date="2018-11" db="EMBL/GenBank/DDBJ databases">
        <title>Aerococcus sp. SJQ22, whole genome shotgun sequence.</title>
        <authorList>
            <person name="Sun L."/>
            <person name="Gao X."/>
            <person name="Chen W."/>
            <person name="Huang K."/>
        </authorList>
    </citation>
    <scope>NUCLEOTIDE SEQUENCE [LARGE SCALE GENOMIC DNA]</scope>
    <source>
        <strain evidence="6 7">SJQ22</strain>
    </source>
</reference>
<dbReference type="CDD" id="cd00056">
    <property type="entry name" value="ENDO3c"/>
    <property type="match status" value="1"/>
</dbReference>
<evidence type="ECO:0000313" key="7">
    <source>
        <dbReference type="Proteomes" id="UP000273977"/>
    </source>
</evidence>
<dbReference type="GO" id="GO:0003824">
    <property type="term" value="F:catalytic activity"/>
    <property type="evidence" value="ECO:0007669"/>
    <property type="project" value="InterPro"/>
</dbReference>
<dbReference type="Gene3D" id="1.10.340.30">
    <property type="entry name" value="Hypothetical protein, domain 2"/>
    <property type="match status" value="1"/>
</dbReference>
<keyword evidence="3" id="KW-0408">Iron</keyword>
<accession>A0A3N4GD05</accession>
<protein>
    <submittedName>
        <fullName evidence="6">Deoxyribonuclease I</fullName>
    </submittedName>
</protein>
<organism evidence="6 7">
    <name type="scientific">Aerococcus agrisoli</name>
    <dbReference type="NCBI Taxonomy" id="2487350"/>
    <lineage>
        <taxon>Bacteria</taxon>
        <taxon>Bacillati</taxon>
        <taxon>Bacillota</taxon>
        <taxon>Bacilli</taxon>
        <taxon>Lactobacillales</taxon>
        <taxon>Aerococcaceae</taxon>
        <taxon>Aerococcus</taxon>
    </lineage>
</organism>
<dbReference type="InterPro" id="IPR011257">
    <property type="entry name" value="DNA_glycosylase"/>
</dbReference>
<dbReference type="OrthoDB" id="9802365at2"/>
<evidence type="ECO:0000256" key="1">
    <source>
        <dbReference type="ARBA" id="ARBA00022485"/>
    </source>
</evidence>
<dbReference type="GO" id="GO:0046872">
    <property type="term" value="F:metal ion binding"/>
    <property type="evidence" value="ECO:0007669"/>
    <property type="project" value="UniProtKB-KW"/>
</dbReference>
<evidence type="ECO:0000256" key="2">
    <source>
        <dbReference type="ARBA" id="ARBA00022723"/>
    </source>
</evidence>
<dbReference type="GO" id="GO:0051539">
    <property type="term" value="F:4 iron, 4 sulfur cluster binding"/>
    <property type="evidence" value="ECO:0007669"/>
    <property type="project" value="UniProtKB-KW"/>
</dbReference>
<dbReference type="AlphaFoldDB" id="A0A3N4GD05"/>
<proteinExistence type="predicted"/>
<dbReference type="InterPro" id="IPR003265">
    <property type="entry name" value="HhH-GPD_domain"/>
</dbReference>
<evidence type="ECO:0000256" key="3">
    <source>
        <dbReference type="ARBA" id="ARBA00023004"/>
    </source>
</evidence>
<dbReference type="Pfam" id="PF00730">
    <property type="entry name" value="HhH-GPD"/>
    <property type="match status" value="1"/>
</dbReference>
<keyword evidence="7" id="KW-1185">Reference proteome</keyword>
<keyword evidence="1" id="KW-0004">4Fe-4S</keyword>
<name>A0A3N4GD05_9LACT</name>
<evidence type="ECO:0000256" key="4">
    <source>
        <dbReference type="ARBA" id="ARBA00023014"/>
    </source>
</evidence>
<keyword evidence="4" id="KW-0411">Iron-sulfur</keyword>
<dbReference type="SUPFAM" id="SSF48150">
    <property type="entry name" value="DNA-glycosylase"/>
    <property type="match status" value="1"/>
</dbReference>
<dbReference type="GO" id="GO:0006284">
    <property type="term" value="P:base-excision repair"/>
    <property type="evidence" value="ECO:0007669"/>
    <property type="project" value="InterPro"/>
</dbReference>
<comment type="caution">
    <text evidence="6">The sequence shown here is derived from an EMBL/GenBank/DDBJ whole genome shotgun (WGS) entry which is preliminary data.</text>
</comment>
<evidence type="ECO:0000259" key="5">
    <source>
        <dbReference type="SMART" id="SM00478"/>
    </source>
</evidence>
<evidence type="ECO:0000313" key="6">
    <source>
        <dbReference type="EMBL" id="RPA60693.1"/>
    </source>
</evidence>
<dbReference type="SMART" id="SM00478">
    <property type="entry name" value="ENDO3c"/>
    <property type="match status" value="1"/>
</dbReference>
<dbReference type="PIRSF" id="PIRSF001435">
    <property type="entry name" value="Nth"/>
    <property type="match status" value="1"/>
</dbReference>
<feature type="domain" description="HhH-GPD" evidence="5">
    <location>
        <begin position="41"/>
        <end position="198"/>
    </location>
</feature>
<sequence length="215" mass="24828">MHIKITAEQIHKVYAHFKQHQEHPGKWPAENPVELILGAILVQNTTWTNVQKTLDNLRPVTNFDADKIIDLTTEELQELIRPSGFFKNKSKAIQSSLQWFKNHNWDYDAIAAKYGKNLRKELLKLHGVGQETADVYQVFIFHQNHFIADAYARRLFGYLTGTEFKTYQDLKAAVTMPDDFTAADAEDLHGYIDNFGKLHKKSADFEQSIFGNFEI</sequence>
<dbReference type="EMBL" id="RKMG01000010">
    <property type="protein sequence ID" value="RPA60693.1"/>
    <property type="molecule type" value="Genomic_DNA"/>
</dbReference>